<evidence type="ECO:0000313" key="1">
    <source>
        <dbReference type="EMBL" id="KAJ9620347.1"/>
    </source>
</evidence>
<gene>
    <name evidence="1" type="ORF">H2204_012316</name>
</gene>
<reference evidence="1" key="1">
    <citation type="submission" date="2022-10" db="EMBL/GenBank/DDBJ databases">
        <title>Culturing micro-colonial fungi from biological soil crusts in the Mojave desert and describing Neophaeococcomyces mojavensis, and introducing the new genera and species Taxawa tesnikishii.</title>
        <authorList>
            <person name="Kurbessoian T."/>
            <person name="Stajich J.E."/>
        </authorList>
    </citation>
    <scope>NUCLEOTIDE SEQUENCE</scope>
    <source>
        <strain evidence="1">TK_35</strain>
    </source>
</reference>
<accession>A0AA39CSE1</accession>
<keyword evidence="2" id="KW-1185">Reference proteome</keyword>
<sequence>MLSCGHLVITALVPRSYGQHSGRCPEHPISGNSVTEPPDPVAMAKKGTAQLPVKSGLPPKVAVTGFVVEGGSVCVTISPLIVLKPGLTDEEVAIDDDTELGDIVGAVVRLMLARALLNPAGEHPTKSGAVSLTAAHSCLLN</sequence>
<protein>
    <submittedName>
        <fullName evidence="1">Uncharacterized protein</fullName>
    </submittedName>
</protein>
<evidence type="ECO:0000313" key="2">
    <source>
        <dbReference type="Proteomes" id="UP001172681"/>
    </source>
</evidence>
<comment type="caution">
    <text evidence="1">The sequence shown here is derived from an EMBL/GenBank/DDBJ whole genome shotgun (WGS) entry which is preliminary data.</text>
</comment>
<name>A0AA39CSE1_9EURO</name>
<dbReference type="Proteomes" id="UP001172681">
    <property type="component" value="Unassembled WGS sequence"/>
</dbReference>
<dbReference type="EMBL" id="JAPDRN010000125">
    <property type="protein sequence ID" value="KAJ9620347.1"/>
    <property type="molecule type" value="Genomic_DNA"/>
</dbReference>
<organism evidence="1 2">
    <name type="scientific">Knufia peltigerae</name>
    <dbReference type="NCBI Taxonomy" id="1002370"/>
    <lineage>
        <taxon>Eukaryota</taxon>
        <taxon>Fungi</taxon>
        <taxon>Dikarya</taxon>
        <taxon>Ascomycota</taxon>
        <taxon>Pezizomycotina</taxon>
        <taxon>Eurotiomycetes</taxon>
        <taxon>Chaetothyriomycetidae</taxon>
        <taxon>Chaetothyriales</taxon>
        <taxon>Trichomeriaceae</taxon>
        <taxon>Knufia</taxon>
    </lineage>
</organism>
<proteinExistence type="predicted"/>
<dbReference type="AlphaFoldDB" id="A0AA39CSE1"/>